<dbReference type="CDD" id="cd02151">
    <property type="entry name" value="nitroreductase"/>
    <property type="match status" value="1"/>
</dbReference>
<dbReference type="OrthoDB" id="9809288at2"/>
<dbReference type="Pfam" id="PF00881">
    <property type="entry name" value="Nitroreductase"/>
    <property type="match status" value="2"/>
</dbReference>
<dbReference type="AlphaFoldDB" id="U7D7Y3"/>
<dbReference type="InterPro" id="IPR029479">
    <property type="entry name" value="Nitroreductase"/>
</dbReference>
<dbReference type="RefSeq" id="WP_022636804.1">
    <property type="nucleotide sequence ID" value="NZ_ASJR01000010.1"/>
</dbReference>
<feature type="domain" description="Nitroreductase" evidence="1">
    <location>
        <begin position="5"/>
        <end position="57"/>
    </location>
</feature>
<name>U7D7Y3_9BACT</name>
<evidence type="ECO:0000313" key="2">
    <source>
        <dbReference type="EMBL" id="ERP31681.1"/>
    </source>
</evidence>
<dbReference type="PANTHER" id="PTHR23026:SF117">
    <property type="entry name" value="NITROREDUCTASE"/>
    <property type="match status" value="1"/>
</dbReference>
<dbReference type="Gene3D" id="3.40.109.10">
    <property type="entry name" value="NADH Oxidase"/>
    <property type="match status" value="1"/>
</dbReference>
<protein>
    <submittedName>
        <fullName evidence="2">Nitroreductase</fullName>
    </submittedName>
</protein>
<dbReference type="SUPFAM" id="SSF55469">
    <property type="entry name" value="FMN-dependent nitroreductase-like"/>
    <property type="match status" value="1"/>
</dbReference>
<gene>
    <name evidence="2" type="ORF">CALK_1339</name>
</gene>
<dbReference type="GO" id="GO:0016491">
    <property type="term" value="F:oxidoreductase activity"/>
    <property type="evidence" value="ECO:0007669"/>
    <property type="project" value="InterPro"/>
</dbReference>
<dbReference type="PATRIC" id="fig|1313304.3.peg.1276"/>
<sequence length="170" mass="19010">MIELLRRRRTIRTYANTPIPEETIVTLKEAALRSPTSRNRMAWKFWFVQDSELLHQLSHSKNSGSAPVGKAPLAIVIGADESQTDVWIEDCSIAAILLQLTAQSCNLGSCWIQIRNRQCAEGDSESYVKKVLGITAPTLRIEALISLGYPAEERPPVSFEDLPTRALFDK</sequence>
<reference evidence="2 3" key="1">
    <citation type="journal article" date="2013" name="Environ. Microbiol.">
        <title>Genome analysis of Chitinivibrio alkaliphilus gen. nov., sp. nov., a novel extremely haloalkaliphilic anaerobic chitinolytic bacterium from the candidate phylum Termite Group 3.</title>
        <authorList>
            <person name="Sorokin D.Y."/>
            <person name="Gumerov V.M."/>
            <person name="Rakitin A.L."/>
            <person name="Beletsky A.V."/>
            <person name="Damste J.S."/>
            <person name="Muyzer G."/>
            <person name="Mardanov A.V."/>
            <person name="Ravin N.V."/>
        </authorList>
    </citation>
    <scope>NUCLEOTIDE SEQUENCE [LARGE SCALE GENOMIC DNA]</scope>
    <source>
        <strain evidence="2 3">ACht1</strain>
    </source>
</reference>
<dbReference type="STRING" id="1313304.CALK_1339"/>
<feature type="domain" description="Nitroreductase" evidence="1">
    <location>
        <begin position="61"/>
        <end position="149"/>
    </location>
</feature>
<dbReference type="Proteomes" id="UP000017148">
    <property type="component" value="Unassembled WGS sequence"/>
</dbReference>
<dbReference type="EMBL" id="ASJR01000010">
    <property type="protein sequence ID" value="ERP31681.1"/>
    <property type="molecule type" value="Genomic_DNA"/>
</dbReference>
<evidence type="ECO:0000313" key="3">
    <source>
        <dbReference type="Proteomes" id="UP000017148"/>
    </source>
</evidence>
<keyword evidence="3" id="KW-1185">Reference proteome</keyword>
<comment type="caution">
    <text evidence="2">The sequence shown here is derived from an EMBL/GenBank/DDBJ whole genome shotgun (WGS) entry which is preliminary data.</text>
</comment>
<evidence type="ECO:0000259" key="1">
    <source>
        <dbReference type="Pfam" id="PF00881"/>
    </source>
</evidence>
<proteinExistence type="predicted"/>
<organism evidence="2 3">
    <name type="scientific">Chitinivibrio alkaliphilus ACht1</name>
    <dbReference type="NCBI Taxonomy" id="1313304"/>
    <lineage>
        <taxon>Bacteria</taxon>
        <taxon>Pseudomonadati</taxon>
        <taxon>Fibrobacterota</taxon>
        <taxon>Chitinivibrionia</taxon>
        <taxon>Chitinivibrionales</taxon>
        <taxon>Chitinivibrionaceae</taxon>
        <taxon>Chitinivibrio</taxon>
    </lineage>
</organism>
<dbReference type="PANTHER" id="PTHR23026">
    <property type="entry name" value="NADPH NITROREDUCTASE"/>
    <property type="match status" value="1"/>
</dbReference>
<dbReference type="InterPro" id="IPR050627">
    <property type="entry name" value="Nitroreductase/BluB"/>
</dbReference>
<dbReference type="eggNOG" id="COG0778">
    <property type="taxonomic scope" value="Bacteria"/>
</dbReference>
<dbReference type="InterPro" id="IPR000415">
    <property type="entry name" value="Nitroreductase-like"/>
</dbReference>
<accession>U7D7Y3</accession>